<dbReference type="AlphaFoldDB" id="A0A540WNM9"/>
<organism evidence="5 6">
    <name type="scientific">Myxococcus llanfairpwllgwyngyllgogerychwyrndrobwllllantysiliogogogochensis</name>
    <dbReference type="NCBI Taxonomy" id="2590453"/>
    <lineage>
        <taxon>Bacteria</taxon>
        <taxon>Pseudomonadati</taxon>
        <taxon>Myxococcota</taxon>
        <taxon>Myxococcia</taxon>
        <taxon>Myxococcales</taxon>
        <taxon>Cystobacterineae</taxon>
        <taxon>Myxococcaceae</taxon>
        <taxon>Myxococcus</taxon>
    </lineage>
</organism>
<comment type="similarity">
    <text evidence="1">Belongs to the ATP-dependent AMP-binding enzyme family.</text>
</comment>
<dbReference type="InterPro" id="IPR025110">
    <property type="entry name" value="AMP-bd_C"/>
</dbReference>
<dbReference type="RefSeq" id="WP_141647591.1">
    <property type="nucleotide sequence ID" value="NZ_VIFM01000241.1"/>
</dbReference>
<evidence type="ECO:0000256" key="1">
    <source>
        <dbReference type="ARBA" id="ARBA00006432"/>
    </source>
</evidence>
<sequence>MSATDSAPAWVLGHAERTPDASAVDSPWTRLTYRQLAERMRALAGHLQAAGVIPGDKVLIALPLGSAGAVAALAVQSLGACAVELDRETGATSVDAILTQTGARHAFIFGQDTRKWAGKPGLGHMYVVHSARPPERMLQALSPATCTWVQEDGALDADTQVTPLDALPATPAHAHASIVYTSGSTGTPRGVIQTFGNIAANTRSIVEYLGLSSRDRAHLVLPLHYCYGKSVLQTHLLVGGSVFLDPRFMYPRVVLEAMAAEKCTGFAGVPLTFELLRRQAGAEALSKLRLRYATQAGGGMSPETIQWTRDALYPAELYVMYGQTEATARLSYLPPTRATEKAGSIGVAIPGVELRVVGEDGKALPTGETGHLVVRGANVTPGYLGAPEETAAILKDGWLWTGDLAWRDADGFIFLVGRAKEILKVGGHRVSPAEMEHQLARHPSVREVAVVGVPDALGGEAACAVVVLQEGVEVKEDDLRRFCRESLPAHKVPRHVVFVEALPRGPSGKVLKAELRTQYSSVGSS</sequence>
<evidence type="ECO:0000259" key="3">
    <source>
        <dbReference type="Pfam" id="PF00501"/>
    </source>
</evidence>
<dbReference type="PROSITE" id="PS00455">
    <property type="entry name" value="AMP_BINDING"/>
    <property type="match status" value="1"/>
</dbReference>
<dbReference type="Gene3D" id="3.30.300.30">
    <property type="match status" value="1"/>
</dbReference>
<dbReference type="GO" id="GO:0016878">
    <property type="term" value="F:acid-thiol ligase activity"/>
    <property type="evidence" value="ECO:0007669"/>
    <property type="project" value="UniProtKB-ARBA"/>
</dbReference>
<proteinExistence type="inferred from homology"/>
<keyword evidence="2 5" id="KW-0436">Ligase</keyword>
<dbReference type="Gene3D" id="3.40.50.12780">
    <property type="entry name" value="N-terminal domain of ligase-like"/>
    <property type="match status" value="1"/>
</dbReference>
<dbReference type="InterPro" id="IPR000873">
    <property type="entry name" value="AMP-dep_synth/lig_dom"/>
</dbReference>
<evidence type="ECO:0000259" key="4">
    <source>
        <dbReference type="Pfam" id="PF13193"/>
    </source>
</evidence>
<protein>
    <submittedName>
        <fullName evidence="5">Acyl--CoA ligase</fullName>
    </submittedName>
</protein>
<feature type="domain" description="AMP-binding enzyme C-terminal" evidence="4">
    <location>
        <begin position="434"/>
        <end position="509"/>
    </location>
</feature>
<gene>
    <name evidence="5" type="ORF">FJV41_38440</name>
</gene>
<dbReference type="InterPro" id="IPR050237">
    <property type="entry name" value="ATP-dep_AMP-bd_enzyme"/>
</dbReference>
<dbReference type="EMBL" id="VIFM01000241">
    <property type="protein sequence ID" value="TQF10621.1"/>
    <property type="molecule type" value="Genomic_DNA"/>
</dbReference>
<dbReference type="PANTHER" id="PTHR43767">
    <property type="entry name" value="LONG-CHAIN-FATTY-ACID--COA LIGASE"/>
    <property type="match status" value="1"/>
</dbReference>
<dbReference type="FunFam" id="3.30.300.30:FF:000008">
    <property type="entry name" value="2,3-dihydroxybenzoate-AMP ligase"/>
    <property type="match status" value="1"/>
</dbReference>
<dbReference type="InterPro" id="IPR042099">
    <property type="entry name" value="ANL_N_sf"/>
</dbReference>
<evidence type="ECO:0000313" key="6">
    <source>
        <dbReference type="Proteomes" id="UP000315369"/>
    </source>
</evidence>
<dbReference type="Pfam" id="PF00501">
    <property type="entry name" value="AMP-binding"/>
    <property type="match status" value="1"/>
</dbReference>
<dbReference type="SUPFAM" id="SSF56801">
    <property type="entry name" value="Acetyl-CoA synthetase-like"/>
    <property type="match status" value="1"/>
</dbReference>
<dbReference type="InterPro" id="IPR020845">
    <property type="entry name" value="AMP-binding_CS"/>
</dbReference>
<dbReference type="Proteomes" id="UP000315369">
    <property type="component" value="Unassembled WGS sequence"/>
</dbReference>
<dbReference type="OrthoDB" id="9799237at2"/>
<comment type="caution">
    <text evidence="5">The sequence shown here is derived from an EMBL/GenBank/DDBJ whole genome shotgun (WGS) entry which is preliminary data.</text>
</comment>
<reference evidence="5 6" key="1">
    <citation type="submission" date="2019-06" db="EMBL/GenBank/DDBJ databases">
        <authorList>
            <person name="Livingstone P."/>
            <person name="Whitworth D."/>
        </authorList>
    </citation>
    <scope>NUCLEOTIDE SEQUENCE [LARGE SCALE GENOMIC DNA]</scope>
    <source>
        <strain evidence="5 6">AM401</strain>
    </source>
</reference>
<evidence type="ECO:0000256" key="2">
    <source>
        <dbReference type="ARBA" id="ARBA00022598"/>
    </source>
</evidence>
<dbReference type="PANTHER" id="PTHR43767:SF1">
    <property type="entry name" value="NONRIBOSOMAL PEPTIDE SYNTHASE PES1 (EUROFUNG)-RELATED"/>
    <property type="match status" value="1"/>
</dbReference>
<dbReference type="Pfam" id="PF13193">
    <property type="entry name" value="AMP-binding_C"/>
    <property type="match status" value="1"/>
</dbReference>
<accession>A0A540WNM9</accession>
<keyword evidence="6" id="KW-1185">Reference proteome</keyword>
<evidence type="ECO:0000313" key="5">
    <source>
        <dbReference type="EMBL" id="TQF10621.1"/>
    </source>
</evidence>
<name>A0A540WNM9_9BACT</name>
<dbReference type="InterPro" id="IPR045851">
    <property type="entry name" value="AMP-bd_C_sf"/>
</dbReference>
<feature type="domain" description="AMP-dependent synthetase/ligase" evidence="3">
    <location>
        <begin position="14"/>
        <end position="384"/>
    </location>
</feature>